<dbReference type="EMBL" id="JAEHOC010000044">
    <property type="protein sequence ID" value="KAG2426919.1"/>
    <property type="molecule type" value="Genomic_DNA"/>
</dbReference>
<evidence type="ECO:0000313" key="2">
    <source>
        <dbReference type="Proteomes" id="UP000650467"/>
    </source>
</evidence>
<dbReference type="Pfam" id="PF04749">
    <property type="entry name" value="PLAC8"/>
    <property type="match status" value="1"/>
</dbReference>
<reference evidence="1" key="1">
    <citation type="journal article" date="2020" name="bioRxiv">
        <title>Comparative genomics of Chlamydomonas.</title>
        <authorList>
            <person name="Craig R.J."/>
            <person name="Hasan A.R."/>
            <person name="Ness R.W."/>
            <person name="Keightley P.D."/>
        </authorList>
    </citation>
    <scope>NUCLEOTIDE SEQUENCE</scope>
    <source>
        <strain evidence="1">SAG 7.73</strain>
    </source>
</reference>
<organism evidence="1 2">
    <name type="scientific">Chlamydomonas incerta</name>
    <dbReference type="NCBI Taxonomy" id="51695"/>
    <lineage>
        <taxon>Eukaryota</taxon>
        <taxon>Viridiplantae</taxon>
        <taxon>Chlorophyta</taxon>
        <taxon>core chlorophytes</taxon>
        <taxon>Chlorophyceae</taxon>
        <taxon>CS clade</taxon>
        <taxon>Chlamydomonadales</taxon>
        <taxon>Chlamydomonadaceae</taxon>
        <taxon>Chlamydomonas</taxon>
    </lineage>
</organism>
<gene>
    <name evidence="1" type="ORF">HXX76_012705</name>
</gene>
<dbReference type="Proteomes" id="UP000650467">
    <property type="component" value="Unassembled WGS sequence"/>
</dbReference>
<name>A0A835SRG0_CHLIN</name>
<keyword evidence="2" id="KW-1185">Reference proteome</keyword>
<accession>A0A835SRG0</accession>
<dbReference type="PANTHER" id="PTHR15907">
    <property type="entry name" value="DUF614 FAMILY PROTEIN-RELATED"/>
    <property type="match status" value="1"/>
</dbReference>
<dbReference type="OrthoDB" id="535279at2759"/>
<proteinExistence type="predicted"/>
<protein>
    <submittedName>
        <fullName evidence="1">Uncharacterized protein</fullName>
    </submittedName>
</protein>
<dbReference type="NCBIfam" id="TIGR01571">
    <property type="entry name" value="A_thal_Cys_rich"/>
    <property type="match status" value="1"/>
</dbReference>
<comment type="caution">
    <text evidence="1">The sequence shown here is derived from an EMBL/GenBank/DDBJ whole genome shotgun (WGS) entry which is preliminary data.</text>
</comment>
<evidence type="ECO:0000313" key="1">
    <source>
        <dbReference type="EMBL" id="KAG2426919.1"/>
    </source>
</evidence>
<sequence length="245" mass="25763">MVRQGMFSTGLFECFSPPGEGALCCVVWWCPCVQYGLNAKRLEPMRHYMSFFSRDPDGIPCGGNTWGSCLLYGCLGMSAITFVGGAGSGLPPLCMCALPFYVPLHLQLRTYLRKKYGIQGEAVHSCLVDSLSVWCCAPCAICQDAREIMIREAAQRADYLRAASSAPGGSGSGGAGAGGNAFAFAATAPPPPPSMMPPPHLPYAQPHMAYAVVNPHPHVPMAGDEAAAGFPVTGVPVAPPPGKRD</sequence>
<dbReference type="InterPro" id="IPR006461">
    <property type="entry name" value="PLAC_motif_containing"/>
</dbReference>
<dbReference type="AlphaFoldDB" id="A0A835SRG0"/>